<name>A0AAF1KRE0_9HYPH</name>
<accession>A0AAF1KRE0</accession>
<reference evidence="1 2" key="1">
    <citation type="journal article" date="2018" name="Sci. Rep.">
        <title>Rhizobium tumorigenes sp. nov., a novel plant tumorigenic bacterium isolated from cane gall tumors on thornless blackberry.</title>
        <authorList>
            <person name="Kuzmanovi N."/>
            <person name="Smalla K."/>
            <person name="Gronow S."/>
            <person name="PuBawska J."/>
        </authorList>
    </citation>
    <scope>NUCLEOTIDE SEQUENCE [LARGE SCALE GENOMIC DNA]</scope>
    <source>
        <strain evidence="1 2">1078</strain>
    </source>
</reference>
<dbReference type="KEGG" id="rtu:PR017_11480"/>
<gene>
    <name evidence="1" type="ORF">PR017_11480</name>
</gene>
<proteinExistence type="predicted"/>
<organism evidence="1 2">
    <name type="scientific">Rhizobium tumorigenes</name>
    <dbReference type="NCBI Taxonomy" id="2041385"/>
    <lineage>
        <taxon>Bacteria</taxon>
        <taxon>Pseudomonadati</taxon>
        <taxon>Pseudomonadota</taxon>
        <taxon>Alphaproteobacteria</taxon>
        <taxon>Hyphomicrobiales</taxon>
        <taxon>Rhizobiaceae</taxon>
        <taxon>Rhizobium/Agrobacterium group</taxon>
        <taxon>Rhizobium</taxon>
    </lineage>
</organism>
<sequence length="51" mass="5500">MAANAFDFGDGTFLGGTRKKWQAILGLPLLKPGDDHVALPQTAFCLETRLP</sequence>
<keyword evidence="2" id="KW-1185">Reference proteome</keyword>
<protein>
    <submittedName>
        <fullName evidence="1">Uncharacterized protein</fullName>
    </submittedName>
</protein>
<dbReference type="EMBL" id="CP117255">
    <property type="protein sequence ID" value="WFR94450.1"/>
    <property type="molecule type" value="Genomic_DNA"/>
</dbReference>
<dbReference type="Proteomes" id="UP000249499">
    <property type="component" value="Chromosome"/>
</dbReference>
<dbReference type="AlphaFoldDB" id="A0AAF1KRE0"/>
<reference evidence="2" key="2">
    <citation type="journal article" date="2023" name="MicrobiologyOpen">
        <title>Genomics of the tumorigenes clade of the family Rhizobiaceae and description of Rhizobium rhododendri sp. nov.</title>
        <authorList>
            <person name="Kuzmanovic N."/>
            <person name="diCenzo G.C."/>
            <person name="Bunk B."/>
            <person name="Sproeer C."/>
            <person name="Fruehling A."/>
            <person name="Neumann-Schaal M."/>
            <person name="Overmann J."/>
            <person name="Smalla K."/>
        </authorList>
    </citation>
    <scope>NUCLEOTIDE SEQUENCE [LARGE SCALE GENOMIC DNA]</scope>
    <source>
        <strain evidence="2">1078</strain>
    </source>
</reference>
<evidence type="ECO:0000313" key="2">
    <source>
        <dbReference type="Proteomes" id="UP000249499"/>
    </source>
</evidence>
<evidence type="ECO:0000313" key="1">
    <source>
        <dbReference type="EMBL" id="WFR94450.1"/>
    </source>
</evidence>
<dbReference type="RefSeq" id="WP_153816486.1">
    <property type="nucleotide sequence ID" value="NZ_CP117255.1"/>
</dbReference>